<dbReference type="Proteomes" id="UP000027466">
    <property type="component" value="Unassembled WGS sequence"/>
</dbReference>
<dbReference type="Gene3D" id="2.40.160.20">
    <property type="match status" value="1"/>
</dbReference>
<dbReference type="RefSeq" id="WP_035929321.1">
    <property type="nucleotide sequence ID" value="NZ_CADFFX010000006.1"/>
</dbReference>
<dbReference type="EMBL" id="JFHC01000014">
    <property type="protein sequence ID" value="KDR42692.1"/>
    <property type="molecule type" value="Genomic_DNA"/>
</dbReference>
<evidence type="ECO:0008006" key="4">
    <source>
        <dbReference type="Google" id="ProtNLM"/>
    </source>
</evidence>
<evidence type="ECO:0000313" key="2">
    <source>
        <dbReference type="EMBL" id="KDR42692.1"/>
    </source>
</evidence>
<comment type="caution">
    <text evidence="2">The sequence shown here is derived from an EMBL/GenBank/DDBJ whole genome shotgun (WGS) entry which is preliminary data.</text>
</comment>
<name>A0A069PQK7_9BURK</name>
<gene>
    <name evidence="2" type="ORF">BG61_07580</name>
</gene>
<keyword evidence="1" id="KW-0732">Signal</keyword>
<keyword evidence="3" id="KW-1185">Reference proteome</keyword>
<organism evidence="2 3">
    <name type="scientific">Caballeronia glathei</name>
    <dbReference type="NCBI Taxonomy" id="60547"/>
    <lineage>
        <taxon>Bacteria</taxon>
        <taxon>Pseudomonadati</taxon>
        <taxon>Pseudomonadota</taxon>
        <taxon>Betaproteobacteria</taxon>
        <taxon>Burkholderiales</taxon>
        <taxon>Burkholderiaceae</taxon>
        <taxon>Caballeronia</taxon>
    </lineage>
</organism>
<evidence type="ECO:0000313" key="3">
    <source>
        <dbReference type="Proteomes" id="UP000027466"/>
    </source>
</evidence>
<evidence type="ECO:0000256" key="1">
    <source>
        <dbReference type="SAM" id="SignalP"/>
    </source>
</evidence>
<dbReference type="AlphaFoldDB" id="A0A069PQK7"/>
<feature type="signal peptide" evidence="1">
    <location>
        <begin position="1"/>
        <end position="32"/>
    </location>
</feature>
<protein>
    <recommendedName>
        <fullName evidence="4">Phospholipid:lipid A palmitoyltransferase</fullName>
    </recommendedName>
</protein>
<sequence>MRFRLARSRALRACWISLAVLAALTVTSNARAANWCKDGIWVDAMIGSHHVNPDKDFKEFNPGIGVECWIAPEWALTAGYFRNSLSKPSIYGGGVWAPEFLHWGFIRLAAMGGLISGYEFDRLGFGHDHTVGPVLAPLVMAEYGRFGANIILIPPIPSSDLPLTFGLQLRLRF</sequence>
<reference evidence="2 3" key="1">
    <citation type="submission" date="2014-03" db="EMBL/GenBank/DDBJ databases">
        <title>Draft Genome Sequences of Four Burkholderia Strains.</title>
        <authorList>
            <person name="Liu X.Y."/>
            <person name="Li C.X."/>
            <person name="Xu J.H."/>
        </authorList>
    </citation>
    <scope>NUCLEOTIDE SEQUENCE [LARGE SCALE GENOMIC DNA]</scope>
    <source>
        <strain evidence="2 3">DSM 50014</strain>
    </source>
</reference>
<proteinExistence type="predicted"/>
<accession>A0A069PQK7</accession>
<feature type="chain" id="PRO_5007372297" description="Phospholipid:lipid A palmitoyltransferase" evidence="1">
    <location>
        <begin position="33"/>
        <end position="173"/>
    </location>
</feature>